<reference evidence="1" key="1">
    <citation type="submission" date="2015-04" db="EMBL/GenBank/DDBJ databases">
        <title>Complete genome sequence of Microbacterium chocolatum SIT 101, a bacterium enantioselectively hydrolyzing mesomeric diesters.</title>
        <authorList>
            <person name="Li X."/>
            <person name="Xu Y."/>
        </authorList>
    </citation>
    <scope>NUCLEOTIDE SEQUENCE [LARGE SCALE GENOMIC DNA]</scope>
    <source>
        <strain evidence="1">SIT 101</strain>
    </source>
</reference>
<dbReference type="KEGG" id="mcw:A8L33_06195"/>
<organism evidence="1 2">
    <name type="scientific">Microbacterium aurantiacum</name>
    <dbReference type="NCBI Taxonomy" id="162393"/>
    <lineage>
        <taxon>Bacteria</taxon>
        <taxon>Bacillati</taxon>
        <taxon>Actinomycetota</taxon>
        <taxon>Actinomycetes</taxon>
        <taxon>Micrococcales</taxon>
        <taxon>Microbacteriaceae</taxon>
        <taxon>Microbacterium</taxon>
    </lineage>
</organism>
<dbReference type="PATRIC" id="fig|84292.3.peg.22"/>
<name>A0A0M8MQP3_9MICO</name>
<evidence type="ECO:0000313" key="1">
    <source>
        <dbReference type="EMBL" id="KOS11890.1"/>
    </source>
</evidence>
<dbReference type="EMBL" id="LAVO01000001">
    <property type="protein sequence ID" value="KOS11890.1"/>
    <property type="molecule type" value="Genomic_DNA"/>
</dbReference>
<accession>A0A0M8MQP3</accession>
<dbReference type="OrthoDB" id="7185309at2"/>
<keyword evidence="2" id="KW-1185">Reference proteome</keyword>
<keyword evidence="1" id="KW-0456">Lyase</keyword>
<sequence>MEITVQYFDGCPNWETAAERVAMIAAERSDLTVKRQRVATQANAEALDFRGSPTLLLEGAALFPAPDAPPGLSCRVYLTPNGLAGSPTLEQLRDAIAHAEAAAV</sequence>
<dbReference type="Proteomes" id="UP000037737">
    <property type="component" value="Unassembled WGS sequence"/>
</dbReference>
<evidence type="ECO:0000313" key="2">
    <source>
        <dbReference type="Proteomes" id="UP000037737"/>
    </source>
</evidence>
<dbReference type="GO" id="GO:0016829">
    <property type="term" value="F:lyase activity"/>
    <property type="evidence" value="ECO:0007669"/>
    <property type="project" value="UniProtKB-KW"/>
</dbReference>
<proteinExistence type="predicted"/>
<protein>
    <submittedName>
        <fullName evidence="1">Alkylmercury lyase</fullName>
    </submittedName>
</protein>
<dbReference type="AlphaFoldDB" id="A0A0M8MQP3"/>
<comment type="caution">
    <text evidence="1">The sequence shown here is derived from an EMBL/GenBank/DDBJ whole genome shotgun (WGS) entry which is preliminary data.</text>
</comment>
<gene>
    <name evidence="1" type="ORF">XI38_00090</name>
</gene>